<organism evidence="2 3">
    <name type="scientific">Rhodotorula taiwanensis</name>
    <dbReference type="NCBI Taxonomy" id="741276"/>
    <lineage>
        <taxon>Eukaryota</taxon>
        <taxon>Fungi</taxon>
        <taxon>Dikarya</taxon>
        <taxon>Basidiomycota</taxon>
        <taxon>Pucciniomycotina</taxon>
        <taxon>Microbotryomycetes</taxon>
        <taxon>Sporidiobolales</taxon>
        <taxon>Sporidiobolaceae</taxon>
        <taxon>Rhodotorula</taxon>
    </lineage>
</organism>
<proteinExistence type="predicted"/>
<dbReference type="OrthoDB" id="2537961at2759"/>
<name>A0A2S5B229_9BASI</name>
<dbReference type="EMBL" id="PJQD01000097">
    <property type="protein sequence ID" value="POY70837.1"/>
    <property type="molecule type" value="Genomic_DNA"/>
</dbReference>
<reference evidence="2 3" key="1">
    <citation type="journal article" date="2018" name="Front. Microbiol.">
        <title>Prospects for Fungal Bioremediation of Acidic Radioactive Waste Sites: Characterization and Genome Sequence of Rhodotorula taiwanensis MD1149.</title>
        <authorList>
            <person name="Tkavc R."/>
            <person name="Matrosova V.Y."/>
            <person name="Grichenko O.E."/>
            <person name="Gostincar C."/>
            <person name="Volpe R.P."/>
            <person name="Klimenkova P."/>
            <person name="Gaidamakova E.K."/>
            <person name="Zhou C.E."/>
            <person name="Stewart B.J."/>
            <person name="Lyman M.G."/>
            <person name="Malfatti S.A."/>
            <person name="Rubinfeld B."/>
            <person name="Courtot M."/>
            <person name="Singh J."/>
            <person name="Dalgard C.L."/>
            <person name="Hamilton T."/>
            <person name="Frey K.G."/>
            <person name="Gunde-Cimerman N."/>
            <person name="Dugan L."/>
            <person name="Daly M.J."/>
        </authorList>
    </citation>
    <scope>NUCLEOTIDE SEQUENCE [LARGE SCALE GENOMIC DNA]</scope>
    <source>
        <strain evidence="2 3">MD1149</strain>
    </source>
</reference>
<dbReference type="Proteomes" id="UP000237144">
    <property type="component" value="Unassembled WGS sequence"/>
</dbReference>
<feature type="compositionally biased region" description="Low complexity" evidence="1">
    <location>
        <begin position="441"/>
        <end position="456"/>
    </location>
</feature>
<feature type="compositionally biased region" description="Polar residues" evidence="1">
    <location>
        <begin position="410"/>
        <end position="440"/>
    </location>
</feature>
<gene>
    <name evidence="2" type="ORF">BMF94_6250</name>
</gene>
<comment type="caution">
    <text evidence="2">The sequence shown here is derived from an EMBL/GenBank/DDBJ whole genome shotgun (WGS) entry which is preliminary data.</text>
</comment>
<feature type="region of interest" description="Disordered" evidence="1">
    <location>
        <begin position="386"/>
        <end position="521"/>
    </location>
</feature>
<keyword evidence="3" id="KW-1185">Reference proteome</keyword>
<feature type="region of interest" description="Disordered" evidence="1">
    <location>
        <begin position="63"/>
        <end position="114"/>
    </location>
</feature>
<feature type="compositionally biased region" description="Low complexity" evidence="1">
    <location>
        <begin position="76"/>
        <end position="85"/>
    </location>
</feature>
<dbReference type="AlphaFoldDB" id="A0A2S5B229"/>
<sequence>MGLLSPAAYDALLLEKVKLVIQAVMQDPARKTQPMTYEDFVVGFDVAQPLSFKLFDLLLQETAKRRPPRRSHAPEASTSSAGPAARRPRSSRPHSPDPIDMLTGGSGNGRDRSSRLTDFFNASLLATSADSNAGPSTARRRTDVARYGFEQLIAREAAQAAGALASTDDDDISPSTRLRQRQLDELFGPSHPSRDGFDELMGIYNEDGEPMSATAVLERMPTPAAGQFQIVHREGESDLPTYEELWNTLVDEPFPRTEVSSYFNFRIALNSTAQFAASPIRAPGLHELLEELAERDLAFPIRLLNIRAQRARHAAASARQVGEPAAQGEDAEVVPHAPEGIWRASFVEHLEDGSTRDVPVSLGTIGSHRRADAVEAPDAFSAFAERRRAERRARSGGPGDRPGFSVGGSHLTSTSVGSPAAATTSSNSGTPIVTVSNATTPATSAGQSPQASSSSADLRAELSELCPQSARSRSSPPLPPPRAAETSASLAEAHFREQRAIAPLPSHRPTPEPEGTEASRVRTTIPDDILVRVRQGVEAGQLEYDPSTGWTGQGVDGFLPEQLDVVARALVQLRRLRIRGSDSGGVEIEF</sequence>
<protein>
    <submittedName>
        <fullName evidence="2">Uncharacterized protein</fullName>
    </submittedName>
</protein>
<evidence type="ECO:0000313" key="3">
    <source>
        <dbReference type="Proteomes" id="UP000237144"/>
    </source>
</evidence>
<accession>A0A2S5B229</accession>
<evidence type="ECO:0000256" key="1">
    <source>
        <dbReference type="SAM" id="MobiDB-lite"/>
    </source>
</evidence>
<dbReference type="STRING" id="741276.A0A2S5B229"/>
<evidence type="ECO:0000313" key="2">
    <source>
        <dbReference type="EMBL" id="POY70837.1"/>
    </source>
</evidence>